<feature type="domain" description="Rax2-like C-terminal" evidence="2">
    <location>
        <begin position="911"/>
        <end position="1155"/>
    </location>
</feature>
<feature type="domain" description="Rax2-like third" evidence="4">
    <location>
        <begin position="393"/>
        <end position="553"/>
    </location>
</feature>
<evidence type="ECO:0000256" key="1">
    <source>
        <dbReference type="SAM" id="Phobius"/>
    </source>
</evidence>
<reference evidence="5" key="1">
    <citation type="submission" date="2021-03" db="EMBL/GenBank/DDBJ databases">
        <title>Comparative genomics and phylogenomic investigation of the class Geoglossomycetes provide insights into ecological specialization and systematics.</title>
        <authorList>
            <person name="Melie T."/>
            <person name="Pirro S."/>
            <person name="Miller A.N."/>
            <person name="Quandt A."/>
        </authorList>
    </citation>
    <scope>NUCLEOTIDE SEQUENCE</scope>
    <source>
        <strain evidence="5">CAQ_001_2017</strain>
    </source>
</reference>
<evidence type="ECO:0000313" key="5">
    <source>
        <dbReference type="EMBL" id="KAH0551457.1"/>
    </source>
</evidence>
<proteinExistence type="predicted"/>
<evidence type="ECO:0008006" key="7">
    <source>
        <dbReference type="Google" id="ProtNLM"/>
    </source>
</evidence>
<dbReference type="Pfam" id="PF12768">
    <property type="entry name" value="Rax2"/>
    <property type="match status" value="1"/>
</dbReference>
<keyword evidence="1" id="KW-0812">Transmembrane</keyword>
<dbReference type="GO" id="GO:1902929">
    <property type="term" value="C:plasma membrane of growing cell tip"/>
    <property type="evidence" value="ECO:0007669"/>
    <property type="project" value="TreeGrafter"/>
</dbReference>
<dbReference type="InterPro" id="IPR024982">
    <property type="entry name" value="Rax2-like_C"/>
</dbReference>
<dbReference type="InterPro" id="IPR048266">
    <property type="entry name" value="Rax2-like_second"/>
</dbReference>
<dbReference type="AlphaFoldDB" id="A0A9P8L7M5"/>
<feature type="transmembrane region" description="Helical" evidence="1">
    <location>
        <begin position="1164"/>
        <end position="1189"/>
    </location>
</feature>
<protein>
    <recommendedName>
        <fullName evidence="7">Cellular morphogenesis protein</fullName>
    </recommendedName>
</protein>
<accession>A0A9P8L7M5</accession>
<evidence type="ECO:0000259" key="2">
    <source>
        <dbReference type="Pfam" id="PF12768"/>
    </source>
</evidence>
<organism evidence="5 6">
    <name type="scientific">Trichoglossum hirsutum</name>
    <dbReference type="NCBI Taxonomy" id="265104"/>
    <lineage>
        <taxon>Eukaryota</taxon>
        <taxon>Fungi</taxon>
        <taxon>Dikarya</taxon>
        <taxon>Ascomycota</taxon>
        <taxon>Pezizomycotina</taxon>
        <taxon>Geoglossomycetes</taxon>
        <taxon>Geoglossales</taxon>
        <taxon>Geoglossaceae</taxon>
        <taxon>Trichoglossum</taxon>
    </lineage>
</organism>
<dbReference type="Proteomes" id="UP000750711">
    <property type="component" value="Unassembled WGS sequence"/>
</dbReference>
<keyword evidence="1" id="KW-1133">Transmembrane helix</keyword>
<dbReference type="PANTHER" id="PTHR31778:SF2">
    <property type="entry name" value="BUD SITE SELECTION PROTEIN RAX2"/>
    <property type="match status" value="1"/>
</dbReference>
<dbReference type="Pfam" id="PF20843">
    <property type="entry name" value="Rax2_3"/>
    <property type="match status" value="1"/>
</dbReference>
<comment type="caution">
    <text evidence="5">The sequence shown here is derived from an EMBL/GenBank/DDBJ whole genome shotgun (WGS) entry which is preliminary data.</text>
</comment>
<dbReference type="InterPro" id="IPR015915">
    <property type="entry name" value="Kelch-typ_b-propeller"/>
</dbReference>
<dbReference type="Gene3D" id="2.120.10.80">
    <property type="entry name" value="Kelch-type beta propeller"/>
    <property type="match status" value="1"/>
</dbReference>
<evidence type="ECO:0000313" key="6">
    <source>
        <dbReference type="Proteomes" id="UP000750711"/>
    </source>
</evidence>
<keyword evidence="6" id="KW-1185">Reference proteome</keyword>
<dbReference type="PANTHER" id="PTHR31778">
    <property type="entry name" value="BUD SITE SELECTION PROTEIN RAX2"/>
    <property type="match status" value="1"/>
</dbReference>
<gene>
    <name evidence="5" type="ORF">GP486_007328</name>
</gene>
<keyword evidence="1" id="KW-0472">Membrane</keyword>
<dbReference type="EMBL" id="JAGHQM010002012">
    <property type="protein sequence ID" value="KAH0551457.1"/>
    <property type="molecule type" value="Genomic_DNA"/>
</dbReference>
<name>A0A9P8L7M5_9PEZI</name>
<feature type="domain" description="Rax2-like second" evidence="3">
    <location>
        <begin position="233"/>
        <end position="382"/>
    </location>
</feature>
<sequence>MRFPSLLAPTAAGLASVVRFVHLWSVIASFARLSRAIDFTPAPPPNLELSNLGRVGLVGDFDAISLFAYAQQKQHGFSTNGSQSIITQFPGGGFATLASTDAPINAMCPLVLKNGSFAGVIVGGNFTSLGGLETQGIGLFDPDTAKVTPLRGLQGKVAALLCDKDTETVYVGGDFKGANSTNAIAWVVSSGWTNLPFAGFNGPVNTIAKTANGHIVFGGSFDGLGNTTTPGKKDQQVINISSGSISAGSTTITSGFNDPKNIACKTGGQDGPGNTWLLSDNQPGYWRAEFKYGFIPTKLRVWNTHQDGRGTKTFRYTALPINGIMNFTYTDPDTNQNATCDARCPLSGKPDVAFQDFHFVNPIGMNAFQIDVSEWYGSGGGLDGIELFQDDIYTFAVNDFNEPSCANIESSSKANVVGPWVVTTPRQSDSEYLTIKVDGTTNGDNSSVVFLPDIKQSGNYSVTIFTPGCIQDGTCANRGRVNITGNMASATHPSAAMQTEIWQTNNFDKYDPIFYGFVDASSGSFRPSVTITPSAGQSGSMAVVAQKVRFELVNSTGGLNGLFEFDPNVAVVDTDFSKSTIDQAGTSLDTGAKVTDVVIAGNTAFVAGNFSSANASNILSIQDGNPTELPGGGLNGEVYALIINGTSLYVGGNFSDTRKGGTAGLNNVAAYSIPDKKWLPLGAGVNGRVSEIVLLTLNITANKPELVIGLTGDFDQVLAFAGNNASQAQGLAVWVPSRSNWLQNLNVQVPSMTGILTAWVKVPTGNYLLAGSLAFGGMRAGGGVTLSTSGPLGLNQLSLKMQPTNSLQGSSSRKRAQITQQGVTGIVTGYFYETGGRNLTILGGHFTAQGLNGSSVDNLAFINGSNNDAVTGMGDGLSSDSTFLAMTVQNDVLYAGGTVTGKVNGANINGIVVYDLVGAKYGTQLPAFSGQNVTVNAIASRPNSGDIYVAGNFDSAGSLGCPSICVFSTSSLQWNRPGSGISGSISAIAWAGSSKLVVGGNLTVGDSTTWMATYDAKANTWAPFSGANSIPGPVTALTAGNDQVSQFWVAGKSDNGSSFIMRYDGSTWWPLGDSFGKTTSIRGLQMLSLSKPHGKTIYLDQNQVLLVTGELDLPNFGNASAALFNGTTFSPFVLSTSGNGPGSVSRLFSQKQNFFKPNRGHLPLGFVVLISLAIALVLVFLIVGIGVYVNHLRIKKEGYFPAPTDNLERYGAMQQRIRPQDLFERIGRGGRAPESSPMI</sequence>
<evidence type="ECO:0000259" key="3">
    <source>
        <dbReference type="Pfam" id="PF20842"/>
    </source>
</evidence>
<dbReference type="InterPro" id="IPR048265">
    <property type="entry name" value="Rax2-like_third"/>
</dbReference>
<dbReference type="Pfam" id="PF20842">
    <property type="entry name" value="Rax2_2"/>
    <property type="match status" value="1"/>
</dbReference>
<dbReference type="InterPro" id="IPR011043">
    <property type="entry name" value="Gal_Oxase/kelch_b-propeller"/>
</dbReference>
<dbReference type="SUPFAM" id="SSF50965">
    <property type="entry name" value="Galactose oxidase, central domain"/>
    <property type="match status" value="1"/>
</dbReference>
<evidence type="ECO:0000259" key="4">
    <source>
        <dbReference type="Pfam" id="PF20843"/>
    </source>
</evidence>